<accession>A0A9X3L7Y1</accession>
<dbReference type="SMART" id="SM01208">
    <property type="entry name" value="G5"/>
    <property type="match status" value="1"/>
</dbReference>
<dbReference type="PANTHER" id="PTHR35788:SF1">
    <property type="entry name" value="EXPORTED PROTEIN"/>
    <property type="match status" value="1"/>
</dbReference>
<evidence type="ECO:0000313" key="6">
    <source>
        <dbReference type="Proteomes" id="UP001152172"/>
    </source>
</evidence>
<evidence type="ECO:0000313" key="5">
    <source>
        <dbReference type="EMBL" id="MCZ8533045.1"/>
    </source>
</evidence>
<dbReference type="EMBL" id="JAMKBI010000004">
    <property type="protein sequence ID" value="MCZ8533045.1"/>
    <property type="molecule type" value="Genomic_DNA"/>
</dbReference>
<evidence type="ECO:0000256" key="3">
    <source>
        <dbReference type="SAM" id="Phobius"/>
    </source>
</evidence>
<dbReference type="Pfam" id="PF07501">
    <property type="entry name" value="G5"/>
    <property type="match status" value="1"/>
</dbReference>
<protein>
    <submittedName>
        <fullName evidence="5">VanW family protein</fullName>
    </submittedName>
</protein>
<dbReference type="PROSITE" id="PS51109">
    <property type="entry name" value="G5"/>
    <property type="match status" value="1"/>
</dbReference>
<dbReference type="InterPro" id="IPR011098">
    <property type="entry name" value="G5_dom"/>
</dbReference>
<comment type="caution">
    <text evidence="5">The sequence shown here is derived from an EMBL/GenBank/DDBJ whole genome shotgun (WGS) entry which is preliminary data.</text>
</comment>
<dbReference type="Proteomes" id="UP001152172">
    <property type="component" value="Unassembled WGS sequence"/>
</dbReference>
<dbReference type="RefSeq" id="WP_269921503.1">
    <property type="nucleotide sequence ID" value="NZ_JAMKBI010000004.1"/>
</dbReference>
<keyword evidence="6" id="KW-1185">Reference proteome</keyword>
<evidence type="ECO:0000256" key="2">
    <source>
        <dbReference type="SAM" id="MobiDB-lite"/>
    </source>
</evidence>
<keyword evidence="3" id="KW-1133">Transmembrane helix</keyword>
<dbReference type="PANTHER" id="PTHR35788">
    <property type="entry name" value="EXPORTED PROTEIN-RELATED"/>
    <property type="match status" value="1"/>
</dbReference>
<sequence>MKILTKNFIIICFITLFTYVLLPNNNLTFLTVNAESKSSTIGGVEIGDLEKDEITNHLKKAIENWKRDSEIVIEGVGVHLPIDTTFFVFDVEASVNEYINITEKPWYAFWKSDSIVHIPLQLTLEPELITSIDENSQLNTEETINNIKRQVGMLTEEPIEAVLMDLSDLETERIAFSIEEVSINLVGLSEVTETLNDQVISTGEVFSFIDKTSEINNSFSDETADFIGSMFYSLILQTDFDIVERHSQGVIPSYLEPGVEADIDLPLNKDIKFVNNNSPALLKVSLKDSSLLIELYSLSNKTISKYEVRDSQVVKPRTIYRYSPDLKPGEESLIQEGTTGRRVSVYRVVSDKKGPFNKEEIISEDYYPPTHRIILKSSLASEATFTKDPDLEIDLNGDGLSDINENESTNFTKPETDSENTTLEDDLDSLPEGSYYDKAGNIISTK</sequence>
<keyword evidence="3" id="KW-0812">Transmembrane</keyword>
<keyword evidence="3" id="KW-0472">Membrane</keyword>
<feature type="region of interest" description="Disordered" evidence="2">
    <location>
        <begin position="396"/>
        <end position="431"/>
    </location>
</feature>
<reference evidence="5" key="1">
    <citation type="submission" date="2022-05" db="EMBL/GenBank/DDBJ databases">
        <authorList>
            <person name="Colautti A."/>
            <person name="Iacumin L."/>
        </authorList>
    </citation>
    <scope>NUCLEOTIDE SEQUENCE</scope>
    <source>
        <strain evidence="5">DSM 30747</strain>
    </source>
</reference>
<keyword evidence="1" id="KW-0732">Signal</keyword>
<name>A0A9X3L7Y1_9BACI</name>
<feature type="transmembrane region" description="Helical" evidence="3">
    <location>
        <begin position="7"/>
        <end position="22"/>
    </location>
</feature>
<organism evidence="5 6">
    <name type="scientific">Psychrobacillus psychrodurans</name>
    <dbReference type="NCBI Taxonomy" id="126157"/>
    <lineage>
        <taxon>Bacteria</taxon>
        <taxon>Bacillati</taxon>
        <taxon>Bacillota</taxon>
        <taxon>Bacilli</taxon>
        <taxon>Bacillales</taxon>
        <taxon>Bacillaceae</taxon>
        <taxon>Psychrobacillus</taxon>
    </lineage>
</organism>
<dbReference type="AlphaFoldDB" id="A0A9X3L7Y1"/>
<dbReference type="InterPro" id="IPR052913">
    <property type="entry name" value="Glycopeptide_resist_protein"/>
</dbReference>
<gene>
    <name evidence="5" type="ORF">M9R61_06715</name>
</gene>
<proteinExistence type="predicted"/>
<feature type="domain" description="G5" evidence="4">
    <location>
        <begin position="299"/>
        <end position="380"/>
    </location>
</feature>
<evidence type="ECO:0000256" key="1">
    <source>
        <dbReference type="ARBA" id="ARBA00022729"/>
    </source>
</evidence>
<evidence type="ECO:0000259" key="4">
    <source>
        <dbReference type="PROSITE" id="PS51109"/>
    </source>
</evidence>
<dbReference type="Gene3D" id="2.20.230.10">
    <property type="entry name" value="Resuscitation-promoting factor rpfb"/>
    <property type="match status" value="1"/>
</dbReference>